<dbReference type="InterPro" id="IPR040255">
    <property type="entry name" value="Non-specific_endonuclease"/>
</dbReference>
<gene>
    <name evidence="5" type="primary">LOC109074418</name>
</gene>
<sequence>MAPSVISVRFVCGFVLGATSGVAALKLYLYEEQETDSDSSARLIERFGLPQSGAETRFYVNHALSYDQTRRTPRWVAEHLSAQGLLGHADRKHCRFRPDPGVPELFTARNEDYLRSGWSRGHMAPAGDNKSSERAMAETFYLSNIVNTGEQPAGGFLLRCSCADVSVRLEMYCRDLTQSFSHVWIVSGPLLLAGDAGGWRKEGVLSCYKLIGRTTGSSLILQSQSCQNDSSPDSLALGAFVVPNAPIGFERPLTEFQVSLSDLERMSGLTFFPAVERRERLKNLCDVDSCQLMDLERFTLYISGRKVASARTLARLEKIMTELKDAGVTPDHYLSNLYLEKKRELEEKEEREKKPEP</sequence>
<dbReference type="InterPro" id="IPR020821">
    <property type="entry name" value="ENPP1-3/EXOG-like_nuc-like"/>
</dbReference>
<dbReference type="Pfam" id="PF18026">
    <property type="entry name" value="Exog_C"/>
    <property type="match status" value="1"/>
</dbReference>
<dbReference type="GO" id="GO:0004521">
    <property type="term" value="F:RNA endonuclease activity"/>
    <property type="evidence" value="ECO:0007669"/>
    <property type="project" value="TreeGrafter"/>
</dbReference>
<dbReference type="GO" id="GO:0000014">
    <property type="term" value="F:single-stranded DNA endodeoxyribonuclease activity"/>
    <property type="evidence" value="ECO:0007669"/>
    <property type="project" value="TreeGrafter"/>
</dbReference>
<evidence type="ECO:0000259" key="3">
    <source>
        <dbReference type="SMART" id="SM00477"/>
    </source>
</evidence>
<dbReference type="InterPro" id="IPR041003">
    <property type="entry name" value="Exog_C"/>
</dbReference>
<dbReference type="KEGG" id="ccar:109074418"/>
<dbReference type="GO" id="GO:0046872">
    <property type="term" value="F:metal ion binding"/>
    <property type="evidence" value="ECO:0007669"/>
    <property type="project" value="InterPro"/>
</dbReference>
<evidence type="ECO:0000256" key="2">
    <source>
        <dbReference type="PIRSR" id="PIRSR640255-1"/>
    </source>
</evidence>
<evidence type="ECO:0000259" key="4">
    <source>
        <dbReference type="SMART" id="SM00892"/>
    </source>
</evidence>
<dbReference type="GO" id="GO:0006309">
    <property type="term" value="P:apoptotic DNA fragmentation"/>
    <property type="evidence" value="ECO:0007669"/>
    <property type="project" value="TreeGrafter"/>
</dbReference>
<evidence type="ECO:0000256" key="1">
    <source>
        <dbReference type="ARBA" id="ARBA00010052"/>
    </source>
</evidence>
<dbReference type="GO" id="GO:0008409">
    <property type="term" value="F:5'-3' exonuclease activity"/>
    <property type="evidence" value="ECO:0007669"/>
    <property type="project" value="TreeGrafter"/>
</dbReference>
<dbReference type="Pfam" id="PF01223">
    <property type="entry name" value="Endonuclease_NS"/>
    <property type="match status" value="1"/>
</dbReference>
<dbReference type="PANTHER" id="PTHR13966:SF19">
    <property type="entry name" value="NUCLEASE EXOG, MITOCHONDRIAL"/>
    <property type="match status" value="1"/>
</dbReference>
<dbReference type="CDD" id="cd00091">
    <property type="entry name" value="NUC"/>
    <property type="match status" value="1"/>
</dbReference>
<dbReference type="AlphaFoldDB" id="A0A9Q9VTE5"/>
<dbReference type="RefSeq" id="XP_042570860.1">
    <property type="nucleotide sequence ID" value="XM_042714926.1"/>
</dbReference>
<dbReference type="GO" id="GO:0005634">
    <property type="term" value="C:nucleus"/>
    <property type="evidence" value="ECO:0007669"/>
    <property type="project" value="TreeGrafter"/>
</dbReference>
<comment type="similarity">
    <text evidence="1">Belongs to the DNA/RNA non-specific endonuclease family.</text>
</comment>
<reference evidence="5" key="1">
    <citation type="submission" date="2025-08" db="UniProtKB">
        <authorList>
            <consortium name="RefSeq"/>
        </authorList>
    </citation>
    <scope>IDENTIFICATION</scope>
    <source>
        <tissue evidence="5">Muscle</tissue>
    </source>
</reference>
<dbReference type="Proteomes" id="UP001155660">
    <property type="component" value="Chromosome A24"/>
</dbReference>
<evidence type="ECO:0000313" key="5">
    <source>
        <dbReference type="RefSeq" id="XP_042570860.1"/>
    </source>
</evidence>
<feature type="domain" description="DNA/RNA non-specific endonuclease/pyrophosphatase/phosphodiesterase" evidence="4">
    <location>
        <begin position="58"/>
        <end position="278"/>
    </location>
</feature>
<dbReference type="GeneID" id="109074418"/>
<feature type="domain" description="ENPP1-3/EXOG-like endonuclease/phosphodiesterase" evidence="3">
    <location>
        <begin position="59"/>
        <end position="278"/>
    </location>
</feature>
<dbReference type="PANTHER" id="PTHR13966">
    <property type="entry name" value="ENDONUCLEASE RELATED"/>
    <property type="match status" value="1"/>
</dbReference>
<dbReference type="GO" id="GO:0005743">
    <property type="term" value="C:mitochondrial inner membrane"/>
    <property type="evidence" value="ECO:0007669"/>
    <property type="project" value="TreeGrafter"/>
</dbReference>
<proteinExistence type="inferred from homology"/>
<dbReference type="GO" id="GO:0003676">
    <property type="term" value="F:nucleic acid binding"/>
    <property type="evidence" value="ECO:0007669"/>
    <property type="project" value="InterPro"/>
</dbReference>
<name>A0A9Q9VTE5_CYPCA</name>
<dbReference type="OrthoDB" id="5418055at2759"/>
<protein>
    <submittedName>
        <fullName evidence="5">Nuclease EXOG, mitochondrial-like</fullName>
    </submittedName>
</protein>
<feature type="active site" description="Proton acceptor" evidence="2">
    <location>
        <position position="122"/>
    </location>
</feature>
<dbReference type="InterPro" id="IPR001604">
    <property type="entry name" value="Endo_G_ENPP1-like_dom"/>
</dbReference>
<organism evidence="5">
    <name type="scientific">Cyprinus carpio</name>
    <name type="common">Common carp</name>
    <dbReference type="NCBI Taxonomy" id="7962"/>
    <lineage>
        <taxon>Eukaryota</taxon>
        <taxon>Metazoa</taxon>
        <taxon>Chordata</taxon>
        <taxon>Craniata</taxon>
        <taxon>Vertebrata</taxon>
        <taxon>Euteleostomi</taxon>
        <taxon>Actinopterygii</taxon>
        <taxon>Neopterygii</taxon>
        <taxon>Teleostei</taxon>
        <taxon>Ostariophysi</taxon>
        <taxon>Cypriniformes</taxon>
        <taxon>Cyprinidae</taxon>
        <taxon>Cyprininae</taxon>
        <taxon>Cyprinus</taxon>
    </lineage>
</organism>
<accession>A0A9Q9VTE5</accession>
<dbReference type="SMART" id="SM00477">
    <property type="entry name" value="NUC"/>
    <property type="match status" value="1"/>
</dbReference>
<dbReference type="SMART" id="SM00892">
    <property type="entry name" value="Endonuclease_NS"/>
    <property type="match status" value="1"/>
</dbReference>